<evidence type="ECO:0000313" key="1">
    <source>
        <dbReference type="EMBL" id="GFO44143.1"/>
    </source>
</evidence>
<gene>
    <name evidence="1" type="ORF">PoB_007064800</name>
</gene>
<organism evidence="1 2">
    <name type="scientific">Plakobranchus ocellatus</name>
    <dbReference type="NCBI Taxonomy" id="259542"/>
    <lineage>
        <taxon>Eukaryota</taxon>
        <taxon>Metazoa</taxon>
        <taxon>Spiralia</taxon>
        <taxon>Lophotrochozoa</taxon>
        <taxon>Mollusca</taxon>
        <taxon>Gastropoda</taxon>
        <taxon>Heterobranchia</taxon>
        <taxon>Euthyneura</taxon>
        <taxon>Panpulmonata</taxon>
        <taxon>Sacoglossa</taxon>
        <taxon>Placobranchoidea</taxon>
        <taxon>Plakobranchidae</taxon>
        <taxon>Plakobranchus</taxon>
    </lineage>
</organism>
<comment type="caution">
    <text evidence="1">The sequence shown here is derived from an EMBL/GenBank/DDBJ whole genome shotgun (WGS) entry which is preliminary data.</text>
</comment>
<protein>
    <submittedName>
        <fullName evidence="1">Uncharacterized protein</fullName>
    </submittedName>
</protein>
<name>A0AAV4DIU3_9GAST</name>
<dbReference type="EMBL" id="BLXT01007928">
    <property type="protein sequence ID" value="GFO44143.1"/>
    <property type="molecule type" value="Genomic_DNA"/>
</dbReference>
<proteinExistence type="predicted"/>
<reference evidence="1 2" key="1">
    <citation type="journal article" date="2021" name="Elife">
        <title>Chloroplast acquisition without the gene transfer in kleptoplastic sea slugs, Plakobranchus ocellatus.</title>
        <authorList>
            <person name="Maeda T."/>
            <person name="Takahashi S."/>
            <person name="Yoshida T."/>
            <person name="Shimamura S."/>
            <person name="Takaki Y."/>
            <person name="Nagai Y."/>
            <person name="Toyoda A."/>
            <person name="Suzuki Y."/>
            <person name="Arimoto A."/>
            <person name="Ishii H."/>
            <person name="Satoh N."/>
            <person name="Nishiyama T."/>
            <person name="Hasebe M."/>
            <person name="Maruyama T."/>
            <person name="Minagawa J."/>
            <person name="Obokata J."/>
            <person name="Shigenobu S."/>
        </authorList>
    </citation>
    <scope>NUCLEOTIDE SEQUENCE [LARGE SCALE GENOMIC DNA]</scope>
</reference>
<keyword evidence="2" id="KW-1185">Reference proteome</keyword>
<sequence>MAAARNTLESLWRPPKTLWSLYDGRQRYFSLSGGRRIDSVYAKTTLAQEKITVNRKTIIPYIYCLWRLEMAFTFDEFEAFFQRKIYSSL</sequence>
<dbReference type="Proteomes" id="UP000735302">
    <property type="component" value="Unassembled WGS sequence"/>
</dbReference>
<evidence type="ECO:0000313" key="2">
    <source>
        <dbReference type="Proteomes" id="UP000735302"/>
    </source>
</evidence>
<accession>A0AAV4DIU3</accession>
<dbReference type="AlphaFoldDB" id="A0AAV4DIU3"/>